<keyword evidence="11" id="KW-1185">Reference proteome</keyword>
<dbReference type="InterPro" id="IPR046457">
    <property type="entry name" value="PMI_typeI_cat"/>
</dbReference>
<dbReference type="Proteomes" id="UP001300763">
    <property type="component" value="Unassembled WGS sequence"/>
</dbReference>
<dbReference type="PANTHER" id="PTHR10309">
    <property type="entry name" value="MANNOSE-6-PHOSPHATE ISOMERASE"/>
    <property type="match status" value="1"/>
</dbReference>
<name>A0ABT5SLR5_9PSEU</name>
<dbReference type="Gene3D" id="1.10.441.10">
    <property type="entry name" value="Phosphomannose Isomerase, domain 2"/>
    <property type="match status" value="1"/>
</dbReference>
<accession>A0ABT5SLR5</accession>
<dbReference type="EC" id="5.3.1.8" evidence="4"/>
<keyword evidence="7 10" id="KW-0413">Isomerase</keyword>
<dbReference type="CDD" id="cd07011">
    <property type="entry name" value="cupin_PMI_type_I_N"/>
    <property type="match status" value="1"/>
</dbReference>
<dbReference type="InterPro" id="IPR014710">
    <property type="entry name" value="RmlC-like_jellyroll"/>
</dbReference>
<feature type="domain" description="Phosphomannose isomerase type I catalytic" evidence="9">
    <location>
        <begin position="4"/>
        <end position="160"/>
    </location>
</feature>
<evidence type="ECO:0000313" key="10">
    <source>
        <dbReference type="EMBL" id="MDD7963776.1"/>
    </source>
</evidence>
<dbReference type="InterPro" id="IPR011051">
    <property type="entry name" value="RmlC_Cupin_sf"/>
</dbReference>
<comment type="caution">
    <text evidence="10">The sequence shown here is derived from an EMBL/GenBank/DDBJ whole genome shotgun (WGS) entry which is preliminary data.</text>
</comment>
<evidence type="ECO:0000256" key="8">
    <source>
        <dbReference type="SAM" id="MobiDB-lite"/>
    </source>
</evidence>
<evidence type="ECO:0000256" key="3">
    <source>
        <dbReference type="ARBA" id="ARBA00010772"/>
    </source>
</evidence>
<evidence type="ECO:0000256" key="7">
    <source>
        <dbReference type="ARBA" id="ARBA00023235"/>
    </source>
</evidence>
<dbReference type="EMBL" id="JAQZAO010000001">
    <property type="protein sequence ID" value="MDD7963776.1"/>
    <property type="molecule type" value="Genomic_DNA"/>
</dbReference>
<gene>
    <name evidence="10" type="primary">manA</name>
    <name evidence="10" type="ORF">PGB27_00310</name>
</gene>
<evidence type="ECO:0000256" key="4">
    <source>
        <dbReference type="ARBA" id="ARBA00011956"/>
    </source>
</evidence>
<evidence type="ECO:0000256" key="1">
    <source>
        <dbReference type="ARBA" id="ARBA00000757"/>
    </source>
</evidence>
<feature type="region of interest" description="Disordered" evidence="8">
    <location>
        <begin position="45"/>
        <end position="67"/>
    </location>
</feature>
<dbReference type="NCBIfam" id="TIGR00218">
    <property type="entry name" value="manA"/>
    <property type="match status" value="1"/>
</dbReference>
<keyword evidence="6" id="KW-0862">Zinc</keyword>
<dbReference type="PIRSF" id="PIRSF001480">
    <property type="entry name" value="Mannose-6-phosphate_isomerase"/>
    <property type="match status" value="1"/>
</dbReference>
<sequence>MEVLRGSVRTYAWGSRTHLAELLGEEVPSPHPQAELWLGAHRDEPSQLLAGDTPGDAPGNGGDATRSLADVLRDDPQGALGPSRRQRWSDRLPYLLKVLAAEEPLSLQAHPSAEQAAAGYAREEAAGVPRTAAERNYPDPLPKPELLCALTEFHALAGFRDPAETVALLRALDVRALDHHTELLAAQPDADGLRALFTTWITLPQRAVDDLVPALLDGCVAHAREHGPFTTEARTLLDLGERYPGDAGVLAALLLNRFVLAPGQCLYQPAGSPHAYLAGAGVELMANSDNVLRCGLTPKHVDVPELLRVLDFAPGPPTLLPGEGRGPVTRFTPSEYFSLARCAFAGEEADLPDDGVDLGVEGPRIVVTVEGSVRLRTSRGQCREVPRGTAAWLPACDGPVTVAPVDGPALAFVAADGLGV</sequence>
<organism evidence="10 11">
    <name type="scientific">Actinomycetospora lemnae</name>
    <dbReference type="NCBI Taxonomy" id="3019891"/>
    <lineage>
        <taxon>Bacteria</taxon>
        <taxon>Bacillati</taxon>
        <taxon>Actinomycetota</taxon>
        <taxon>Actinomycetes</taxon>
        <taxon>Pseudonocardiales</taxon>
        <taxon>Pseudonocardiaceae</taxon>
        <taxon>Actinomycetospora</taxon>
    </lineage>
</organism>
<evidence type="ECO:0000256" key="6">
    <source>
        <dbReference type="ARBA" id="ARBA00022833"/>
    </source>
</evidence>
<dbReference type="RefSeq" id="WP_274198339.1">
    <property type="nucleotide sequence ID" value="NZ_JAQZAO010000001.1"/>
</dbReference>
<evidence type="ECO:0000256" key="2">
    <source>
        <dbReference type="ARBA" id="ARBA00001947"/>
    </source>
</evidence>
<comment type="similarity">
    <text evidence="3">Belongs to the mannose-6-phosphate isomerase type 1 family.</text>
</comment>
<dbReference type="InterPro" id="IPR001250">
    <property type="entry name" value="Man6P_Isoase-1"/>
</dbReference>
<protein>
    <recommendedName>
        <fullName evidence="4">mannose-6-phosphate isomerase</fullName>
        <ecNumber evidence="4">5.3.1.8</ecNumber>
    </recommendedName>
</protein>
<reference evidence="10 11" key="1">
    <citation type="submission" date="2023-02" db="EMBL/GenBank/DDBJ databases">
        <title>Genome sequencing required for Actinomycetospora new species description.</title>
        <authorList>
            <person name="Saimee Y."/>
            <person name="Duangmal K."/>
        </authorList>
    </citation>
    <scope>NUCLEOTIDE SEQUENCE [LARGE SCALE GENOMIC DNA]</scope>
    <source>
        <strain evidence="10 11">DW7H6</strain>
    </source>
</reference>
<evidence type="ECO:0000259" key="9">
    <source>
        <dbReference type="Pfam" id="PF20511"/>
    </source>
</evidence>
<dbReference type="PANTHER" id="PTHR10309:SF0">
    <property type="entry name" value="MANNOSE-6-PHOSPHATE ISOMERASE"/>
    <property type="match status" value="1"/>
</dbReference>
<dbReference type="Gene3D" id="2.60.120.10">
    <property type="entry name" value="Jelly Rolls"/>
    <property type="match status" value="2"/>
</dbReference>
<keyword evidence="5" id="KW-0479">Metal-binding</keyword>
<dbReference type="SUPFAM" id="SSF51182">
    <property type="entry name" value="RmlC-like cupins"/>
    <property type="match status" value="1"/>
</dbReference>
<dbReference type="PRINTS" id="PR00714">
    <property type="entry name" value="MAN6PISMRASE"/>
</dbReference>
<evidence type="ECO:0000313" key="11">
    <source>
        <dbReference type="Proteomes" id="UP001300763"/>
    </source>
</evidence>
<dbReference type="GO" id="GO:0004476">
    <property type="term" value="F:mannose-6-phosphate isomerase activity"/>
    <property type="evidence" value="ECO:0007669"/>
    <property type="project" value="UniProtKB-EC"/>
</dbReference>
<evidence type="ECO:0000256" key="5">
    <source>
        <dbReference type="ARBA" id="ARBA00022723"/>
    </source>
</evidence>
<dbReference type="Pfam" id="PF20511">
    <property type="entry name" value="PMI_typeI_cat"/>
    <property type="match status" value="1"/>
</dbReference>
<proteinExistence type="inferred from homology"/>
<comment type="cofactor">
    <cofactor evidence="2">
        <name>Zn(2+)</name>
        <dbReference type="ChEBI" id="CHEBI:29105"/>
    </cofactor>
</comment>
<dbReference type="InterPro" id="IPR016305">
    <property type="entry name" value="Mannose-6-P_Isomerase"/>
</dbReference>
<comment type="catalytic activity">
    <reaction evidence="1">
        <text>D-mannose 6-phosphate = D-fructose 6-phosphate</text>
        <dbReference type="Rhea" id="RHEA:12356"/>
        <dbReference type="ChEBI" id="CHEBI:58735"/>
        <dbReference type="ChEBI" id="CHEBI:61527"/>
        <dbReference type="EC" id="5.3.1.8"/>
    </reaction>
</comment>